<feature type="transmembrane region" description="Helical" evidence="5">
    <location>
        <begin position="53"/>
        <end position="73"/>
    </location>
</feature>
<name>A0A1G6YYI8_9NOCA</name>
<sequence>MAALGVLALLLGVLLILVEAHAPTAGVLSGISVLAIAAGVWMLFVAGGAAETLAVPIAAGTAVVGLGVTAVAGRKVIAARREPVRGGAQSLVDREATVTSWSGSQGQVQADGGLWRARIEFGYDADPAPTAGDPVVVTGVHGLTLAVRRAQPWEVR</sequence>
<evidence type="ECO:0000313" key="7">
    <source>
        <dbReference type="EMBL" id="SDD95430.1"/>
    </source>
</evidence>
<dbReference type="Pfam" id="PF01957">
    <property type="entry name" value="NfeD"/>
    <property type="match status" value="1"/>
</dbReference>
<evidence type="ECO:0000256" key="5">
    <source>
        <dbReference type="SAM" id="Phobius"/>
    </source>
</evidence>
<comment type="subcellular location">
    <subcellularLocation>
        <location evidence="1">Membrane</location>
        <topology evidence="1">Multi-pass membrane protein</topology>
    </subcellularLocation>
</comment>
<dbReference type="RefSeq" id="WP_072847152.1">
    <property type="nucleotide sequence ID" value="NZ_FNAB01000008.1"/>
</dbReference>
<keyword evidence="4 5" id="KW-0472">Membrane</keyword>
<dbReference type="InterPro" id="IPR052165">
    <property type="entry name" value="Membrane_assoc_protease"/>
</dbReference>
<organism evidence="7 8">
    <name type="scientific">Rhodococcus tukisamuensis</name>
    <dbReference type="NCBI Taxonomy" id="168276"/>
    <lineage>
        <taxon>Bacteria</taxon>
        <taxon>Bacillati</taxon>
        <taxon>Actinomycetota</taxon>
        <taxon>Actinomycetes</taxon>
        <taxon>Mycobacteriales</taxon>
        <taxon>Nocardiaceae</taxon>
        <taxon>Rhodococcus</taxon>
    </lineage>
</organism>
<reference evidence="7 8" key="1">
    <citation type="submission" date="2016-10" db="EMBL/GenBank/DDBJ databases">
        <authorList>
            <person name="de Groot N.N."/>
        </authorList>
    </citation>
    <scope>NUCLEOTIDE SEQUENCE [LARGE SCALE GENOMIC DNA]</scope>
    <source>
        <strain evidence="7 8">JCM 11308</strain>
    </source>
</reference>
<keyword evidence="2 5" id="KW-0812">Transmembrane</keyword>
<evidence type="ECO:0000259" key="6">
    <source>
        <dbReference type="Pfam" id="PF01957"/>
    </source>
</evidence>
<dbReference type="GO" id="GO:0006508">
    <property type="term" value="P:proteolysis"/>
    <property type="evidence" value="ECO:0007669"/>
    <property type="project" value="UniProtKB-KW"/>
</dbReference>
<dbReference type="InterPro" id="IPR012340">
    <property type="entry name" value="NA-bd_OB-fold"/>
</dbReference>
<dbReference type="Gene3D" id="2.40.50.140">
    <property type="entry name" value="Nucleic acid-binding proteins"/>
    <property type="match status" value="1"/>
</dbReference>
<evidence type="ECO:0000256" key="2">
    <source>
        <dbReference type="ARBA" id="ARBA00022692"/>
    </source>
</evidence>
<keyword evidence="7" id="KW-0378">Hydrolase</keyword>
<dbReference type="STRING" id="168276.SAMN05444580_10841"/>
<gene>
    <name evidence="7" type="ORF">SAMN05444580_10841</name>
</gene>
<dbReference type="InterPro" id="IPR002810">
    <property type="entry name" value="NfeD-like_C"/>
</dbReference>
<proteinExistence type="predicted"/>
<accession>A0A1G6YYI8</accession>
<dbReference type="EMBL" id="FNAB01000008">
    <property type="protein sequence ID" value="SDD95430.1"/>
    <property type="molecule type" value="Genomic_DNA"/>
</dbReference>
<protein>
    <submittedName>
        <fullName evidence="7">Membrane-bound serine protease (ClpP class)</fullName>
    </submittedName>
</protein>
<keyword evidence="8" id="KW-1185">Reference proteome</keyword>
<evidence type="ECO:0000256" key="1">
    <source>
        <dbReference type="ARBA" id="ARBA00004141"/>
    </source>
</evidence>
<dbReference type="AlphaFoldDB" id="A0A1G6YYI8"/>
<keyword evidence="7" id="KW-0645">Protease</keyword>
<dbReference type="GO" id="GO:0016020">
    <property type="term" value="C:membrane"/>
    <property type="evidence" value="ECO:0007669"/>
    <property type="project" value="UniProtKB-SubCell"/>
</dbReference>
<dbReference type="Proteomes" id="UP000199417">
    <property type="component" value="Unassembled WGS sequence"/>
</dbReference>
<dbReference type="GO" id="GO:0008233">
    <property type="term" value="F:peptidase activity"/>
    <property type="evidence" value="ECO:0007669"/>
    <property type="project" value="UniProtKB-KW"/>
</dbReference>
<dbReference type="SUPFAM" id="SSF141322">
    <property type="entry name" value="NfeD domain-like"/>
    <property type="match status" value="1"/>
</dbReference>
<evidence type="ECO:0000313" key="8">
    <source>
        <dbReference type="Proteomes" id="UP000199417"/>
    </source>
</evidence>
<feature type="domain" description="NfeD-like C-terminal" evidence="6">
    <location>
        <begin position="89"/>
        <end position="149"/>
    </location>
</feature>
<keyword evidence="3 5" id="KW-1133">Transmembrane helix</keyword>
<evidence type="ECO:0000256" key="3">
    <source>
        <dbReference type="ARBA" id="ARBA00022989"/>
    </source>
</evidence>
<dbReference type="PANTHER" id="PTHR33507">
    <property type="entry name" value="INNER MEMBRANE PROTEIN YBBJ"/>
    <property type="match status" value="1"/>
</dbReference>
<feature type="transmembrane region" description="Helical" evidence="5">
    <location>
        <begin position="30"/>
        <end position="46"/>
    </location>
</feature>
<evidence type="ECO:0000256" key="4">
    <source>
        <dbReference type="ARBA" id="ARBA00023136"/>
    </source>
</evidence>
<dbReference type="PANTHER" id="PTHR33507:SF4">
    <property type="entry name" value="NODULATION COMPETITIVENESS PROTEIN NFED"/>
    <property type="match status" value="1"/>
</dbReference>